<evidence type="ECO:0000313" key="12">
    <source>
        <dbReference type="Proteomes" id="UP001055156"/>
    </source>
</evidence>
<dbReference type="PROSITE" id="PS00069">
    <property type="entry name" value="G6P_DEHYDROGENASE"/>
    <property type="match status" value="1"/>
</dbReference>
<dbReference type="EMBL" id="BPQV01000018">
    <property type="protein sequence ID" value="GJE29701.1"/>
    <property type="molecule type" value="Genomic_DNA"/>
</dbReference>
<evidence type="ECO:0000259" key="10">
    <source>
        <dbReference type="Pfam" id="PF02781"/>
    </source>
</evidence>
<gene>
    <name evidence="11" type="primary">zwf_2</name>
    <name evidence="7" type="synonym">zwf</name>
    <name evidence="11" type="ORF">LKMONMHP_4585</name>
</gene>
<feature type="domain" description="Glucose-6-phosphate dehydrogenase NAD-binding" evidence="9">
    <location>
        <begin position="41"/>
        <end position="222"/>
    </location>
</feature>
<comment type="caution">
    <text evidence="11">The sequence shown here is derived from an EMBL/GenBank/DDBJ whole genome shotgun (WGS) entry which is preliminary data.</text>
</comment>
<name>A0ABQ4TDE1_METOR</name>
<feature type="binding site" evidence="7">
    <location>
        <position position="214"/>
    </location>
    <ligand>
        <name>substrate</name>
    </ligand>
</feature>
<feature type="binding site" evidence="7">
    <location>
        <begin position="128"/>
        <end position="129"/>
    </location>
    <ligand>
        <name>NADP(+)</name>
        <dbReference type="ChEBI" id="CHEBI:58349"/>
    </ligand>
</feature>
<dbReference type="SUPFAM" id="SSF51735">
    <property type="entry name" value="NAD(P)-binding Rossmann-fold domains"/>
    <property type="match status" value="1"/>
</dbReference>
<sequence>MAENGNSPHETLRHGGALPDGAPPQKTSRAGFTPAPPCTLVIFGAGGDLTKRLLMPALYNLAGGGLLSDKLAILGVDHNANTDDGWRETLSDTMQSFTKDASAEFHVDAIDAAQWGFVRERLRYHQGDFEDAATFTGLAEKISGNAVFYLAVAARFFGPIVDGLGKAGLLEQGEGAFRRVVIEKPFGSDLASARALNARILKQADESQFYRIDHFLGKETVQSIMALRFGNGMLEPVWRREYIDHVQITAAETIGVEGRGSFYEGTGALRDMVPNHLFQLLSMVAMEPPNSFAAEAVRTEKAKLVEAVRPVTPEHAVRGQYAAGRIEGRDVPAYRDEPNVDRDSTTETYVALKLEIENWRWAGVPFYLRTGKRMGGRRTEIAIHFRPPPFHLFDETPVTHLAPNVMRLSIDPEHGMSTQLNVKEPGPQMRLGTVSTQFRYADFFEQAPNVGYETLIYDCMVGDATLFQRADNIEAGWAAVEPLIQAWKDAPVDLYEAGSQGPDAADKLLEKDGRRWLRVD</sequence>
<comment type="similarity">
    <text evidence="2 7">Belongs to the glucose-6-phosphate dehydrogenase family.</text>
</comment>
<feature type="binding site" evidence="7">
    <location>
        <position position="252"/>
    </location>
    <ligand>
        <name>substrate</name>
    </ligand>
</feature>
<evidence type="ECO:0000259" key="9">
    <source>
        <dbReference type="Pfam" id="PF00479"/>
    </source>
</evidence>
<dbReference type="InterPro" id="IPR019796">
    <property type="entry name" value="G6P_DH_AS"/>
</dbReference>
<proteinExistence type="inferred from homology"/>
<keyword evidence="12" id="KW-1185">Reference proteome</keyword>
<protein>
    <recommendedName>
        <fullName evidence="7">Glucose-6-phosphate 1-dehydrogenase</fullName>
        <shortName evidence="7">G6PD</shortName>
        <ecNumber evidence="7">1.1.1.49</ecNumber>
    </recommendedName>
</protein>
<dbReference type="PIRSF" id="PIRSF000110">
    <property type="entry name" value="G6PD"/>
    <property type="match status" value="1"/>
</dbReference>
<feature type="active site" description="Proton acceptor" evidence="7">
    <location>
        <position position="276"/>
    </location>
</feature>
<dbReference type="Pfam" id="PF02781">
    <property type="entry name" value="G6PD_C"/>
    <property type="match status" value="1"/>
</dbReference>
<evidence type="ECO:0000256" key="3">
    <source>
        <dbReference type="ARBA" id="ARBA00022526"/>
    </source>
</evidence>
<evidence type="ECO:0000256" key="5">
    <source>
        <dbReference type="ARBA" id="ARBA00023002"/>
    </source>
</evidence>
<keyword evidence="5 7" id="KW-0560">Oxidoreductase</keyword>
<dbReference type="Pfam" id="PF00479">
    <property type="entry name" value="G6PD_N"/>
    <property type="match status" value="1"/>
</dbReference>
<keyword evidence="3 7" id="KW-0313">Glucose metabolism</keyword>
<dbReference type="NCBIfam" id="TIGR00871">
    <property type="entry name" value="zwf"/>
    <property type="match status" value="1"/>
</dbReference>
<comment type="catalytic activity">
    <reaction evidence="7">
        <text>D-glucose 6-phosphate + NADP(+) = 6-phospho-D-glucono-1,5-lactone + NADPH + H(+)</text>
        <dbReference type="Rhea" id="RHEA:15841"/>
        <dbReference type="ChEBI" id="CHEBI:15378"/>
        <dbReference type="ChEBI" id="CHEBI:57783"/>
        <dbReference type="ChEBI" id="CHEBI:57955"/>
        <dbReference type="ChEBI" id="CHEBI:58349"/>
        <dbReference type="ChEBI" id="CHEBI:61548"/>
        <dbReference type="EC" id="1.1.1.49"/>
    </reaction>
</comment>
<evidence type="ECO:0000256" key="2">
    <source>
        <dbReference type="ARBA" id="ARBA00009975"/>
    </source>
</evidence>
<feature type="binding site" evidence="7">
    <location>
        <position position="372"/>
    </location>
    <ligand>
        <name>substrate</name>
    </ligand>
</feature>
<feature type="binding site" evidence="7">
    <location>
        <position position="184"/>
    </location>
    <ligand>
        <name>NADP(+)</name>
        <dbReference type="ChEBI" id="CHEBI:58349"/>
    </ligand>
</feature>
<feature type="binding site" evidence="7">
    <location>
        <position position="218"/>
    </location>
    <ligand>
        <name>substrate</name>
    </ligand>
</feature>
<dbReference type="EC" id="1.1.1.49" evidence="7"/>
<dbReference type="Gene3D" id="3.30.360.10">
    <property type="entry name" value="Dihydrodipicolinate Reductase, domain 2"/>
    <property type="match status" value="1"/>
</dbReference>
<comment type="pathway">
    <text evidence="1 7">Carbohydrate degradation; pentose phosphate pathway; D-ribulose 5-phosphate from D-glucose 6-phosphate (oxidative stage): step 1/3.</text>
</comment>
<evidence type="ECO:0000256" key="6">
    <source>
        <dbReference type="ARBA" id="ARBA00023277"/>
    </source>
</evidence>
<evidence type="ECO:0000256" key="1">
    <source>
        <dbReference type="ARBA" id="ARBA00004937"/>
    </source>
</evidence>
<dbReference type="SUPFAM" id="SSF55347">
    <property type="entry name" value="Glyceraldehyde-3-phosphate dehydrogenase-like, C-terminal domain"/>
    <property type="match status" value="1"/>
</dbReference>
<dbReference type="InterPro" id="IPR001282">
    <property type="entry name" value="G6P_DH"/>
</dbReference>
<dbReference type="HAMAP" id="MF_00966">
    <property type="entry name" value="G6PD"/>
    <property type="match status" value="1"/>
</dbReference>
<evidence type="ECO:0000313" key="11">
    <source>
        <dbReference type="EMBL" id="GJE29701.1"/>
    </source>
</evidence>
<comment type="caution">
    <text evidence="7">Lacks conserved residue(s) required for the propagation of feature annotation.</text>
</comment>
<reference evidence="11" key="2">
    <citation type="submission" date="2021-08" db="EMBL/GenBank/DDBJ databases">
        <authorList>
            <person name="Tani A."/>
            <person name="Ola A."/>
            <person name="Ogura Y."/>
            <person name="Katsura K."/>
            <person name="Hayashi T."/>
        </authorList>
    </citation>
    <scope>NUCLEOTIDE SEQUENCE</scope>
    <source>
        <strain evidence="11">NBRC 15689</strain>
    </source>
</reference>
<evidence type="ECO:0000256" key="8">
    <source>
        <dbReference type="SAM" id="MobiDB-lite"/>
    </source>
</evidence>
<accession>A0ABQ4TDE1</accession>
<dbReference type="PANTHER" id="PTHR23429:SF0">
    <property type="entry name" value="GLUCOSE-6-PHOSPHATE 1-DEHYDROGENASE"/>
    <property type="match status" value="1"/>
</dbReference>
<dbReference type="RefSeq" id="WP_238314795.1">
    <property type="nucleotide sequence ID" value="NZ_BPQV01000018.1"/>
</dbReference>
<keyword evidence="4 7" id="KW-0521">NADP</keyword>
<comment type="function">
    <text evidence="7">Catalyzes the oxidation of glucose 6-phosphate to 6-phosphogluconolactone.</text>
</comment>
<evidence type="ECO:0000256" key="4">
    <source>
        <dbReference type="ARBA" id="ARBA00022857"/>
    </source>
</evidence>
<feature type="region of interest" description="Disordered" evidence="8">
    <location>
        <begin position="1"/>
        <end position="32"/>
    </location>
</feature>
<dbReference type="InterPro" id="IPR036291">
    <property type="entry name" value="NAD(P)-bd_dom_sf"/>
</dbReference>
<evidence type="ECO:0000256" key="7">
    <source>
        <dbReference type="HAMAP-Rule" id="MF_00966"/>
    </source>
</evidence>
<dbReference type="Gene3D" id="3.40.50.720">
    <property type="entry name" value="NAD(P)-binding Rossmann-like Domain"/>
    <property type="match status" value="1"/>
</dbReference>
<feature type="binding site" evidence="7">
    <location>
        <position position="271"/>
    </location>
    <ligand>
        <name>substrate</name>
    </ligand>
</feature>
<dbReference type="PANTHER" id="PTHR23429">
    <property type="entry name" value="GLUCOSE-6-PHOSPHATE 1-DEHYDROGENASE G6PD"/>
    <property type="match status" value="1"/>
</dbReference>
<dbReference type="PRINTS" id="PR00079">
    <property type="entry name" value="G6PDHDRGNASE"/>
</dbReference>
<reference evidence="11" key="1">
    <citation type="journal article" date="2021" name="Front. Microbiol.">
        <title>Comprehensive Comparative Genomics and Phenotyping of Methylobacterium Species.</title>
        <authorList>
            <person name="Alessa O."/>
            <person name="Ogura Y."/>
            <person name="Fujitani Y."/>
            <person name="Takami H."/>
            <person name="Hayashi T."/>
            <person name="Sahin N."/>
            <person name="Tani A."/>
        </authorList>
    </citation>
    <scope>NUCLEOTIDE SEQUENCE</scope>
    <source>
        <strain evidence="11">NBRC 15689</strain>
    </source>
</reference>
<dbReference type="Proteomes" id="UP001055156">
    <property type="component" value="Unassembled WGS sequence"/>
</dbReference>
<organism evidence="11 12">
    <name type="scientific">Methylobacterium organophilum</name>
    <dbReference type="NCBI Taxonomy" id="410"/>
    <lineage>
        <taxon>Bacteria</taxon>
        <taxon>Pseudomonadati</taxon>
        <taxon>Pseudomonadota</taxon>
        <taxon>Alphaproteobacteria</taxon>
        <taxon>Hyphomicrobiales</taxon>
        <taxon>Methylobacteriaceae</taxon>
        <taxon>Methylobacterium</taxon>
    </lineage>
</organism>
<dbReference type="InterPro" id="IPR022674">
    <property type="entry name" value="G6P_DH_NAD-bd"/>
</dbReference>
<dbReference type="NCBIfam" id="NF009492">
    <property type="entry name" value="PRK12853.1-3"/>
    <property type="match status" value="1"/>
</dbReference>
<feature type="domain" description="Glucose-6-phosphate dehydrogenase C-terminal" evidence="10">
    <location>
        <begin position="225"/>
        <end position="516"/>
    </location>
</feature>
<keyword evidence="6 7" id="KW-0119">Carbohydrate metabolism</keyword>
<dbReference type="InterPro" id="IPR022675">
    <property type="entry name" value="G6P_DH_C"/>
</dbReference>